<accession>A0A5K0V726</accession>
<reference evidence="1" key="1">
    <citation type="submission" date="2019-09" db="EMBL/GenBank/DDBJ databases">
        <authorList>
            <person name="Zhang L."/>
        </authorList>
    </citation>
    <scope>NUCLEOTIDE SEQUENCE</scope>
</reference>
<dbReference type="EMBL" id="LR721774">
    <property type="protein sequence ID" value="VVV36058.1"/>
    <property type="molecule type" value="Genomic_DNA"/>
</dbReference>
<proteinExistence type="predicted"/>
<protein>
    <submittedName>
        <fullName evidence="1">Uncharacterized protein</fullName>
    </submittedName>
</protein>
<evidence type="ECO:0000313" key="1">
    <source>
        <dbReference type="EMBL" id="VVV36058.1"/>
    </source>
</evidence>
<dbReference type="AlphaFoldDB" id="A0A5K0V726"/>
<gene>
    <name evidence="1" type="ORF">NYM_LOCUS722</name>
</gene>
<organism evidence="1">
    <name type="scientific">Nymphaea colorata</name>
    <name type="common">pocket water lily</name>
    <dbReference type="NCBI Taxonomy" id="210225"/>
    <lineage>
        <taxon>Eukaryota</taxon>
        <taxon>Viridiplantae</taxon>
        <taxon>Streptophyta</taxon>
        <taxon>Embryophyta</taxon>
        <taxon>Tracheophyta</taxon>
        <taxon>Spermatophyta</taxon>
        <taxon>Magnoliopsida</taxon>
        <taxon>Nymphaeales</taxon>
        <taxon>Nymphaeaceae</taxon>
        <taxon>Nymphaea</taxon>
    </lineage>
</organism>
<name>A0A5K0V726_9MAGN</name>
<sequence>MVPFNAFLSPSLSAEYIVSQLSRVTSSLTAITSDQVFRCPLFPPLSSTRTRRTMP</sequence>